<dbReference type="AlphaFoldDB" id="A0A0A8X619"/>
<dbReference type="InterPro" id="IPR009430">
    <property type="entry name" value="GvpL/GvpF"/>
</dbReference>
<reference evidence="4 5" key="1">
    <citation type="submission" date="2013-06" db="EMBL/GenBank/DDBJ databases">
        <title>Whole genome shotgun sequence of Bacillus selenatarsenatis SF-1.</title>
        <authorList>
            <person name="Kuroda M."/>
            <person name="Sei K."/>
            <person name="Yamashita M."/>
            <person name="Ike M."/>
        </authorList>
    </citation>
    <scope>NUCLEOTIDE SEQUENCE [LARGE SCALE GENOMIC DNA]</scope>
    <source>
        <strain evidence="4 5">SF-1</strain>
    </source>
</reference>
<comment type="subcellular location">
    <subcellularLocation>
        <location evidence="2">Gas vesicle</location>
    </subcellularLocation>
</comment>
<evidence type="ECO:0000313" key="5">
    <source>
        <dbReference type="Proteomes" id="UP000031014"/>
    </source>
</evidence>
<dbReference type="EMBL" id="BASE01000058">
    <property type="protein sequence ID" value="GAM14472.1"/>
    <property type="molecule type" value="Genomic_DNA"/>
</dbReference>
<evidence type="ECO:0000313" key="4">
    <source>
        <dbReference type="EMBL" id="GAM14472.1"/>
    </source>
</evidence>
<protein>
    <submittedName>
        <fullName evidence="4">Gas vesicle synthesis GvpLGvpF</fullName>
    </submittedName>
</protein>
<organism evidence="4 5">
    <name type="scientific">Mesobacillus selenatarsenatis (strain DSM 18680 / JCM 14380 / FERM P-15431 / SF-1)</name>
    <dbReference type="NCBI Taxonomy" id="1321606"/>
    <lineage>
        <taxon>Bacteria</taxon>
        <taxon>Bacillati</taxon>
        <taxon>Bacillota</taxon>
        <taxon>Bacilli</taxon>
        <taxon>Bacillales</taxon>
        <taxon>Bacillaceae</taxon>
        <taxon>Mesobacillus</taxon>
    </lineage>
</organism>
<dbReference type="PANTHER" id="PTHR36852:SF1">
    <property type="entry name" value="PROTEIN GVPL 2"/>
    <property type="match status" value="1"/>
</dbReference>
<dbReference type="PANTHER" id="PTHR36852">
    <property type="entry name" value="PROTEIN GVPL 2"/>
    <property type="match status" value="1"/>
</dbReference>
<dbReference type="OrthoDB" id="146444at2"/>
<evidence type="ECO:0000256" key="2">
    <source>
        <dbReference type="ARBA" id="ARBA00035108"/>
    </source>
</evidence>
<evidence type="ECO:0000256" key="1">
    <source>
        <dbReference type="ARBA" id="ARBA00022987"/>
    </source>
</evidence>
<dbReference type="STRING" id="1321606.SAMD00020551_2623"/>
<dbReference type="GO" id="GO:0031412">
    <property type="term" value="P:gas vesicle organization"/>
    <property type="evidence" value="ECO:0007669"/>
    <property type="project" value="InterPro"/>
</dbReference>
<keyword evidence="5" id="KW-1185">Reference proteome</keyword>
<comment type="similarity">
    <text evidence="3">Belongs to the gas vesicle GvpF/GvpL family.</text>
</comment>
<dbReference type="Pfam" id="PF06386">
    <property type="entry name" value="GvpL_GvpF"/>
    <property type="match status" value="1"/>
</dbReference>
<accession>A0A0A8X619</accession>
<dbReference type="GO" id="GO:0031411">
    <property type="term" value="C:gas vesicle"/>
    <property type="evidence" value="ECO:0007669"/>
    <property type="project" value="UniProtKB-SubCell"/>
</dbReference>
<gene>
    <name evidence="4" type="ORF">SAMD00020551_2623</name>
</gene>
<dbReference type="Proteomes" id="UP000031014">
    <property type="component" value="Unassembled WGS sequence"/>
</dbReference>
<proteinExistence type="inferred from homology"/>
<comment type="caution">
    <text evidence="4">The sequence shown here is derived from an EMBL/GenBank/DDBJ whole genome shotgun (WGS) entry which is preliminary data.</text>
</comment>
<keyword evidence="1" id="KW-0304">Gas vesicle</keyword>
<dbReference type="RefSeq" id="WP_041966220.1">
    <property type="nucleotide sequence ID" value="NZ_BASE01000058.1"/>
</dbReference>
<evidence type="ECO:0000256" key="3">
    <source>
        <dbReference type="ARBA" id="ARBA00035643"/>
    </source>
</evidence>
<name>A0A0A8X619_MESS1</name>
<sequence length="275" mass="31858">MSVEKNHTDYLYVYGIIPKEELSKSVLPLIIGIDQQPSTAMKFNDIVAIATPVNPQKFSQQNIDSLSKNIDWLQENAIHHHSCIEELNRNFTILPMSFCTIFQNEQKLSNLLKERYDELFGKLQTLKGKEEWNLKVFCKLETAKHFVLENNPSIIELKDSLASMPKGKQFLMKKKIDLKIGEEIVKEFGKWQAEIQKYLTSFIEDSSLRSNWGKDVTGRADDMIINCDFFVEKKMEDEFISAIHECEKLFSKRGCTFQVTGPWPPYHFSKMGSDD</sequence>